<evidence type="ECO:0000313" key="3">
    <source>
        <dbReference type="Proteomes" id="UP001501747"/>
    </source>
</evidence>
<dbReference type="EMBL" id="BAABAL010000020">
    <property type="protein sequence ID" value="GAA4031970.1"/>
    <property type="molecule type" value="Genomic_DNA"/>
</dbReference>
<evidence type="ECO:0000313" key="2">
    <source>
        <dbReference type="EMBL" id="GAA4031970.1"/>
    </source>
</evidence>
<sequence>MVLAVDLDHRDPVRLGGLQQPLAQLLVVLLERRHRATPARSREASGDTGSTSRLGTQPFCRAMPTPWCNSLATLSPPQALNDPFAHFNAPNDPFSALNAPNKPLASAQG</sequence>
<gene>
    <name evidence="2" type="ORF">GCM10022247_66280</name>
</gene>
<evidence type="ECO:0000256" key="1">
    <source>
        <dbReference type="SAM" id="MobiDB-lite"/>
    </source>
</evidence>
<dbReference type="Proteomes" id="UP001501747">
    <property type="component" value="Unassembled WGS sequence"/>
</dbReference>
<feature type="region of interest" description="Disordered" evidence="1">
    <location>
        <begin position="35"/>
        <end position="58"/>
    </location>
</feature>
<organism evidence="2 3">
    <name type="scientific">Allokutzneria multivorans</name>
    <dbReference type="NCBI Taxonomy" id="1142134"/>
    <lineage>
        <taxon>Bacteria</taxon>
        <taxon>Bacillati</taxon>
        <taxon>Actinomycetota</taxon>
        <taxon>Actinomycetes</taxon>
        <taxon>Pseudonocardiales</taxon>
        <taxon>Pseudonocardiaceae</taxon>
        <taxon>Allokutzneria</taxon>
    </lineage>
</organism>
<name>A0ABP7TW57_9PSEU</name>
<protein>
    <submittedName>
        <fullName evidence="2">Uncharacterized protein</fullName>
    </submittedName>
</protein>
<reference evidence="3" key="1">
    <citation type="journal article" date="2019" name="Int. J. Syst. Evol. Microbiol.">
        <title>The Global Catalogue of Microorganisms (GCM) 10K type strain sequencing project: providing services to taxonomists for standard genome sequencing and annotation.</title>
        <authorList>
            <consortium name="The Broad Institute Genomics Platform"/>
            <consortium name="The Broad Institute Genome Sequencing Center for Infectious Disease"/>
            <person name="Wu L."/>
            <person name="Ma J."/>
        </authorList>
    </citation>
    <scope>NUCLEOTIDE SEQUENCE [LARGE SCALE GENOMIC DNA]</scope>
    <source>
        <strain evidence="3">JCM 17342</strain>
    </source>
</reference>
<keyword evidence="3" id="KW-1185">Reference proteome</keyword>
<comment type="caution">
    <text evidence="2">The sequence shown here is derived from an EMBL/GenBank/DDBJ whole genome shotgun (WGS) entry which is preliminary data.</text>
</comment>
<feature type="region of interest" description="Disordered" evidence="1">
    <location>
        <begin position="83"/>
        <end position="109"/>
    </location>
</feature>
<proteinExistence type="predicted"/>
<accession>A0ABP7TW57</accession>